<dbReference type="Proteomes" id="UP001595821">
    <property type="component" value="Unassembled WGS sequence"/>
</dbReference>
<proteinExistence type="predicted"/>
<feature type="compositionally biased region" description="Basic and acidic residues" evidence="1">
    <location>
        <begin position="112"/>
        <end position="149"/>
    </location>
</feature>
<accession>A0ABD5NV54</accession>
<dbReference type="EMBL" id="JBHSDJ010000003">
    <property type="protein sequence ID" value="MFC4245848.1"/>
    <property type="molecule type" value="Genomic_DNA"/>
</dbReference>
<reference evidence="2 3" key="1">
    <citation type="journal article" date="2014" name="Int. J. Syst. Evol. Microbiol.">
        <title>Complete genome sequence of Corynebacterium casei LMG S-19264T (=DSM 44701T), isolated from a smear-ripened cheese.</title>
        <authorList>
            <consortium name="US DOE Joint Genome Institute (JGI-PGF)"/>
            <person name="Walter F."/>
            <person name="Albersmeier A."/>
            <person name="Kalinowski J."/>
            <person name="Ruckert C."/>
        </authorList>
    </citation>
    <scope>NUCLEOTIDE SEQUENCE [LARGE SCALE GENOMIC DNA]</scope>
    <source>
        <strain evidence="2 3">IBRC-M 10912</strain>
    </source>
</reference>
<feature type="region of interest" description="Disordered" evidence="1">
    <location>
        <begin position="48"/>
        <end position="254"/>
    </location>
</feature>
<sequence>MSARLSDDDVGKPVVNANGERIGTVATVEGDAVRVDPDTGLTETIKAALGWSKPSTRSYVLDEDAVERVTNDEVRLKGSEPPEANRSTRDGKSGPATDEKATPDSRSGVFDPNRREPGVGDLESEHGVDPEDAISREERRETGTTRELEVDPTEVTNREPEAELRPEEDVGDRTDAEVEPTDPSERTDARVDPEADRGRTDTDVGLERGDDLRYSVPSEAESEEPDEMELRETEPADDRARDAGAEDDEDDLSS</sequence>
<dbReference type="GeneID" id="71855197"/>
<name>A0ABD5NV54_9EURY</name>
<feature type="compositionally biased region" description="Acidic residues" evidence="1">
    <location>
        <begin position="245"/>
        <end position="254"/>
    </location>
</feature>
<evidence type="ECO:0000256" key="1">
    <source>
        <dbReference type="SAM" id="MobiDB-lite"/>
    </source>
</evidence>
<comment type="caution">
    <text evidence="2">The sequence shown here is derived from an EMBL/GenBank/DDBJ whole genome shotgun (WGS) entry which is preliminary data.</text>
</comment>
<evidence type="ECO:0000313" key="2">
    <source>
        <dbReference type="EMBL" id="MFC4245848.1"/>
    </source>
</evidence>
<evidence type="ECO:0000313" key="3">
    <source>
        <dbReference type="Proteomes" id="UP001595821"/>
    </source>
</evidence>
<protein>
    <submittedName>
        <fullName evidence="2">PRC-barrel domain-containing protein</fullName>
    </submittedName>
</protein>
<organism evidence="2 3">
    <name type="scientific">Natribaculum luteum</name>
    <dbReference type="NCBI Taxonomy" id="1586232"/>
    <lineage>
        <taxon>Archaea</taxon>
        <taxon>Methanobacteriati</taxon>
        <taxon>Methanobacteriota</taxon>
        <taxon>Stenosarchaea group</taxon>
        <taxon>Halobacteria</taxon>
        <taxon>Halobacteriales</taxon>
        <taxon>Natrialbaceae</taxon>
        <taxon>Natribaculum</taxon>
    </lineage>
</organism>
<feature type="compositionally biased region" description="Basic and acidic residues" evidence="1">
    <location>
        <begin position="86"/>
        <end position="103"/>
    </location>
</feature>
<gene>
    <name evidence="2" type="ORF">ACFOZ7_02315</name>
</gene>
<feature type="compositionally biased region" description="Basic and acidic residues" evidence="1">
    <location>
        <begin position="228"/>
        <end position="244"/>
    </location>
</feature>
<feature type="compositionally biased region" description="Basic and acidic residues" evidence="1">
    <location>
        <begin position="156"/>
        <end position="176"/>
    </location>
</feature>
<feature type="compositionally biased region" description="Basic and acidic residues" evidence="1">
    <location>
        <begin position="183"/>
        <end position="213"/>
    </location>
</feature>
<dbReference type="RefSeq" id="WP_246968599.1">
    <property type="nucleotide sequence ID" value="NZ_CP095397.1"/>
</dbReference>
<dbReference type="AlphaFoldDB" id="A0ABD5NV54"/>
<feature type="compositionally biased region" description="Basic and acidic residues" evidence="1">
    <location>
        <begin position="66"/>
        <end position="80"/>
    </location>
</feature>